<evidence type="ECO:0000256" key="3">
    <source>
        <dbReference type="ARBA" id="ARBA00004709"/>
    </source>
</evidence>
<proteinExistence type="inferred from homology"/>
<dbReference type="SUPFAM" id="SSF53448">
    <property type="entry name" value="Nucleotide-diphospho-sugar transferases"/>
    <property type="match status" value="1"/>
</dbReference>
<evidence type="ECO:0000259" key="12">
    <source>
        <dbReference type="Pfam" id="PF02542"/>
    </source>
</evidence>
<dbReference type="SUPFAM" id="SSF69765">
    <property type="entry name" value="IpsF-like"/>
    <property type="match status" value="1"/>
</dbReference>
<dbReference type="InterPro" id="IPR036571">
    <property type="entry name" value="MECDP_synthase_sf"/>
</dbReference>
<dbReference type="Pfam" id="PF01128">
    <property type="entry name" value="IspD"/>
    <property type="match status" value="1"/>
</dbReference>
<evidence type="ECO:0000313" key="13">
    <source>
        <dbReference type="EMBL" id="SUZ77266.1"/>
    </source>
</evidence>
<gene>
    <name evidence="13" type="ORF">METZ01_LOCUS30120</name>
</gene>
<evidence type="ECO:0000256" key="6">
    <source>
        <dbReference type="ARBA" id="ARBA00022679"/>
    </source>
</evidence>
<keyword evidence="7" id="KW-0548">Nucleotidyltransferase</keyword>
<dbReference type="NCBIfam" id="TIGR00151">
    <property type="entry name" value="ispF"/>
    <property type="match status" value="1"/>
</dbReference>
<dbReference type="HAMAP" id="MF_00108">
    <property type="entry name" value="IspD"/>
    <property type="match status" value="1"/>
</dbReference>
<dbReference type="InterPro" id="IPR018294">
    <property type="entry name" value="ISPD_synthase_CS"/>
</dbReference>
<comment type="catalytic activity">
    <reaction evidence="1">
        <text>4-CDP-2-C-methyl-D-erythritol 2-phosphate = 2-C-methyl-D-erythritol 2,4-cyclic diphosphate + CMP</text>
        <dbReference type="Rhea" id="RHEA:23864"/>
        <dbReference type="ChEBI" id="CHEBI:57919"/>
        <dbReference type="ChEBI" id="CHEBI:58483"/>
        <dbReference type="ChEBI" id="CHEBI:60377"/>
        <dbReference type="EC" id="4.6.1.12"/>
    </reaction>
</comment>
<comment type="cofactor">
    <cofactor evidence="2">
        <name>a divalent metal cation</name>
        <dbReference type="ChEBI" id="CHEBI:60240"/>
    </cofactor>
</comment>
<dbReference type="PROSITE" id="PS01295">
    <property type="entry name" value="ISPD"/>
    <property type="match status" value="1"/>
</dbReference>
<dbReference type="CDD" id="cd02516">
    <property type="entry name" value="CDP-ME_synthetase"/>
    <property type="match status" value="1"/>
</dbReference>
<dbReference type="HAMAP" id="MF_00107">
    <property type="entry name" value="IspF"/>
    <property type="match status" value="1"/>
</dbReference>
<dbReference type="InterPro" id="IPR034683">
    <property type="entry name" value="IspD/TarI"/>
</dbReference>
<dbReference type="GO" id="GO:0046872">
    <property type="term" value="F:metal ion binding"/>
    <property type="evidence" value="ECO:0007669"/>
    <property type="project" value="UniProtKB-KW"/>
</dbReference>
<evidence type="ECO:0000256" key="8">
    <source>
        <dbReference type="ARBA" id="ARBA00022723"/>
    </source>
</evidence>
<dbReference type="InterPro" id="IPR001228">
    <property type="entry name" value="IspD"/>
</dbReference>
<dbReference type="Gene3D" id="3.90.550.10">
    <property type="entry name" value="Spore Coat Polysaccharide Biosynthesis Protein SpsA, Chain A"/>
    <property type="match status" value="1"/>
</dbReference>
<dbReference type="FunFam" id="3.90.550.10:FF:000003">
    <property type="entry name" value="2-C-methyl-D-erythritol 4-phosphate cytidylyltransferase"/>
    <property type="match status" value="1"/>
</dbReference>
<dbReference type="InterPro" id="IPR026596">
    <property type="entry name" value="IspD/F"/>
</dbReference>
<dbReference type="Pfam" id="PF02542">
    <property type="entry name" value="YgbB"/>
    <property type="match status" value="1"/>
</dbReference>
<comment type="similarity">
    <text evidence="5">Belongs to the IspD/TarI cytidylyltransferase family. IspD subfamily.</text>
</comment>
<feature type="domain" description="2-C-methyl-D-erythritol 2,4-cyclodiphosphate synthase" evidence="12">
    <location>
        <begin position="233"/>
        <end position="385"/>
    </location>
</feature>
<evidence type="ECO:0000256" key="1">
    <source>
        <dbReference type="ARBA" id="ARBA00000200"/>
    </source>
</evidence>
<reference evidence="13" key="1">
    <citation type="submission" date="2018-05" db="EMBL/GenBank/DDBJ databases">
        <authorList>
            <person name="Lanie J.A."/>
            <person name="Ng W.-L."/>
            <person name="Kazmierczak K.M."/>
            <person name="Andrzejewski T.M."/>
            <person name="Davidsen T.M."/>
            <person name="Wayne K.J."/>
            <person name="Tettelin H."/>
            <person name="Glass J.I."/>
            <person name="Rusch D."/>
            <person name="Podicherti R."/>
            <person name="Tsui H.-C.T."/>
            <person name="Winkler M.E."/>
        </authorList>
    </citation>
    <scope>NUCLEOTIDE SEQUENCE</scope>
</reference>
<dbReference type="InterPro" id="IPR003526">
    <property type="entry name" value="MECDP_synthase"/>
</dbReference>
<dbReference type="InterPro" id="IPR020555">
    <property type="entry name" value="MECDP_synthase_CS"/>
</dbReference>
<keyword evidence="9" id="KW-0414">Isoprene biosynthesis</keyword>
<evidence type="ECO:0000256" key="11">
    <source>
        <dbReference type="ARBA" id="ARBA00023268"/>
    </source>
</evidence>
<dbReference type="HAMAP" id="MF_01520">
    <property type="entry name" value="IspDF"/>
    <property type="match status" value="1"/>
</dbReference>
<comment type="pathway">
    <text evidence="3">Isoprenoid biosynthesis; isopentenyl diphosphate biosynthesis via DXP pathway; isopentenyl diphosphate from 1-deoxy-D-xylulose 5-phosphate: step 4/6.</text>
</comment>
<accession>A0A381QDA7</accession>
<dbReference type="CDD" id="cd00554">
    <property type="entry name" value="MECDP_synthase"/>
    <property type="match status" value="1"/>
</dbReference>
<keyword evidence="11" id="KW-0511">Multifunctional enzyme</keyword>
<evidence type="ECO:0000256" key="9">
    <source>
        <dbReference type="ARBA" id="ARBA00023229"/>
    </source>
</evidence>
<dbReference type="PROSITE" id="PS01350">
    <property type="entry name" value="ISPF"/>
    <property type="match status" value="1"/>
</dbReference>
<evidence type="ECO:0000256" key="7">
    <source>
        <dbReference type="ARBA" id="ARBA00022695"/>
    </source>
</evidence>
<protein>
    <recommendedName>
        <fullName evidence="12">2-C-methyl-D-erythritol 2,4-cyclodiphosphate synthase domain-containing protein</fullName>
    </recommendedName>
</protein>
<dbReference type="InterPro" id="IPR029044">
    <property type="entry name" value="Nucleotide-diphossugar_trans"/>
</dbReference>
<keyword evidence="6" id="KW-0808">Transferase</keyword>
<evidence type="ECO:0000256" key="2">
    <source>
        <dbReference type="ARBA" id="ARBA00001968"/>
    </source>
</evidence>
<sequence length="402" mass="42961">MHVAVIIAAGGLGSRLNSRTPKQFLHVGEMSMLLRSIRTFEGHDLIDEIVTVLPSGYMEAYQGGLSSGETVFQVVAGGDRRQDSVANGFAHVSSNTDIVLVHDAARPFVGPEVISRTIAAATEFGAAIPAVAAKDTVKFGTTKDDQTVVASTLPRDEVYLAQTPQGFRRKVLEDAIAQGLESDATDESMLVERAGYTVRLVEGDPTNIKVTTKEDLALARLRCQDGNCSNETRVGIGYDLHRVEMGRPLILGGVNIPSDFGLSGHSDADAVCHAVVDAMLGAASCGDIGQHFPDSNAQWEGISSLDLMQRTYAMVYKQGFIVRNVDIVIIAEHPKIGPYVEGMRLNLAKVLSVELTRINIKGKTNEGVDAVGRGEAIAVQAVAMLEKMSVDVAASSENPDLE</sequence>
<dbReference type="PANTHER" id="PTHR43181">
    <property type="entry name" value="2-C-METHYL-D-ERYTHRITOL 2,4-CYCLODIPHOSPHATE SYNTHASE, CHLOROPLASTIC"/>
    <property type="match status" value="1"/>
</dbReference>
<evidence type="ECO:0000256" key="4">
    <source>
        <dbReference type="ARBA" id="ARBA00004787"/>
    </source>
</evidence>
<dbReference type="PANTHER" id="PTHR43181:SF1">
    <property type="entry name" value="2-C-METHYL-D-ERYTHRITOL 2,4-CYCLODIPHOSPHATE SYNTHASE, CHLOROPLASTIC"/>
    <property type="match status" value="1"/>
</dbReference>
<dbReference type="GO" id="GO:0050518">
    <property type="term" value="F:2-C-methyl-D-erythritol 4-phosphate cytidylyltransferase activity"/>
    <property type="evidence" value="ECO:0007669"/>
    <property type="project" value="InterPro"/>
</dbReference>
<name>A0A381QDA7_9ZZZZ</name>
<dbReference type="GO" id="GO:0008685">
    <property type="term" value="F:2-C-methyl-D-erythritol 2,4-cyclodiphosphate synthase activity"/>
    <property type="evidence" value="ECO:0007669"/>
    <property type="project" value="UniProtKB-EC"/>
</dbReference>
<dbReference type="NCBIfam" id="TIGR00453">
    <property type="entry name" value="ispD"/>
    <property type="match status" value="1"/>
</dbReference>
<evidence type="ECO:0000256" key="5">
    <source>
        <dbReference type="ARBA" id="ARBA00009789"/>
    </source>
</evidence>
<comment type="pathway">
    <text evidence="4">Isoprenoid biosynthesis; isopentenyl diphosphate biosynthesis via DXP pathway; isopentenyl diphosphate from 1-deoxy-D-xylulose 5-phosphate: step 2/6.</text>
</comment>
<evidence type="ECO:0000256" key="10">
    <source>
        <dbReference type="ARBA" id="ARBA00023239"/>
    </source>
</evidence>
<keyword evidence="10" id="KW-0456">Lyase</keyword>
<dbReference type="Gene3D" id="3.30.1330.50">
    <property type="entry name" value="2-C-methyl-D-erythritol 2,4-cyclodiphosphate synthase"/>
    <property type="match status" value="1"/>
</dbReference>
<organism evidence="13">
    <name type="scientific">marine metagenome</name>
    <dbReference type="NCBI Taxonomy" id="408172"/>
    <lineage>
        <taxon>unclassified sequences</taxon>
        <taxon>metagenomes</taxon>
        <taxon>ecological metagenomes</taxon>
    </lineage>
</organism>
<dbReference type="AlphaFoldDB" id="A0A381QDA7"/>
<dbReference type="GO" id="GO:0019288">
    <property type="term" value="P:isopentenyl diphosphate biosynthetic process, methylerythritol 4-phosphate pathway"/>
    <property type="evidence" value="ECO:0007669"/>
    <property type="project" value="UniProtKB-UniPathway"/>
</dbReference>
<dbReference type="UniPathway" id="UPA00056">
    <property type="reaction ID" value="UER00093"/>
</dbReference>
<dbReference type="EMBL" id="UINC01001310">
    <property type="protein sequence ID" value="SUZ77266.1"/>
    <property type="molecule type" value="Genomic_DNA"/>
</dbReference>
<keyword evidence="8" id="KW-0479">Metal-binding</keyword>
<dbReference type="GO" id="GO:0016114">
    <property type="term" value="P:terpenoid biosynthetic process"/>
    <property type="evidence" value="ECO:0007669"/>
    <property type="project" value="InterPro"/>
</dbReference>